<dbReference type="Proteomes" id="UP000580861">
    <property type="component" value="Unassembled WGS sequence"/>
</dbReference>
<organism evidence="1 2">
    <name type="scientific">Amycolatopsis umgeniensis</name>
    <dbReference type="NCBI Taxonomy" id="336628"/>
    <lineage>
        <taxon>Bacteria</taxon>
        <taxon>Bacillati</taxon>
        <taxon>Actinomycetota</taxon>
        <taxon>Actinomycetes</taxon>
        <taxon>Pseudonocardiales</taxon>
        <taxon>Pseudonocardiaceae</taxon>
        <taxon>Amycolatopsis</taxon>
    </lineage>
</organism>
<sequence length="30" mass="3481">MRITLNSSGDRLIQSVPHIGHRRQQSQCYV</sequence>
<accession>A0A841B1A3</accession>
<dbReference type="EMBL" id="JACHMX010000001">
    <property type="protein sequence ID" value="MBB5854889.1"/>
    <property type="molecule type" value="Genomic_DNA"/>
</dbReference>
<protein>
    <submittedName>
        <fullName evidence="1">Uncharacterized protein</fullName>
    </submittedName>
</protein>
<keyword evidence="2" id="KW-1185">Reference proteome</keyword>
<evidence type="ECO:0000313" key="1">
    <source>
        <dbReference type="EMBL" id="MBB5854889.1"/>
    </source>
</evidence>
<evidence type="ECO:0000313" key="2">
    <source>
        <dbReference type="Proteomes" id="UP000580861"/>
    </source>
</evidence>
<dbReference type="AlphaFoldDB" id="A0A841B1A3"/>
<gene>
    <name evidence="1" type="ORF">HDA45_004976</name>
</gene>
<proteinExistence type="predicted"/>
<reference evidence="1 2" key="1">
    <citation type="submission" date="2020-08" db="EMBL/GenBank/DDBJ databases">
        <title>Sequencing the genomes of 1000 actinobacteria strains.</title>
        <authorList>
            <person name="Klenk H.-P."/>
        </authorList>
    </citation>
    <scope>NUCLEOTIDE SEQUENCE [LARGE SCALE GENOMIC DNA]</scope>
    <source>
        <strain evidence="1 2">DSM 45272</strain>
    </source>
</reference>
<comment type="caution">
    <text evidence="1">The sequence shown here is derived from an EMBL/GenBank/DDBJ whole genome shotgun (WGS) entry which is preliminary data.</text>
</comment>
<name>A0A841B1A3_9PSEU</name>